<evidence type="ECO:0000256" key="2">
    <source>
        <dbReference type="ARBA" id="ARBA00022722"/>
    </source>
</evidence>
<dbReference type="EMBL" id="CP019937">
    <property type="protein sequence ID" value="ARO15507.1"/>
    <property type="molecule type" value="Genomic_DNA"/>
</dbReference>
<dbReference type="PANTHER" id="PTHR33992:SF1">
    <property type="entry name" value="RIBONUCLEASE P PROTEIN COMPONENT"/>
    <property type="match status" value="1"/>
</dbReference>
<dbReference type="GO" id="GO:0004526">
    <property type="term" value="F:ribonuclease P activity"/>
    <property type="evidence" value="ECO:0007669"/>
    <property type="project" value="UniProtKB-UniRule"/>
</dbReference>
<evidence type="ECO:0000256" key="5">
    <source>
        <dbReference type="ARBA" id="ARBA00022884"/>
    </source>
</evidence>
<dbReference type="HAMAP" id="MF_00227">
    <property type="entry name" value="RNase_P"/>
    <property type="match status" value="1"/>
</dbReference>
<dbReference type="Gene3D" id="3.30.230.10">
    <property type="match status" value="1"/>
</dbReference>
<comment type="similarity">
    <text evidence="6">Belongs to the RnpA family.</text>
</comment>
<gene>
    <name evidence="6 9" type="primary">rnpA</name>
    <name evidence="9" type="ORF">BVG79_02167</name>
</gene>
<dbReference type="Proteomes" id="UP000242447">
    <property type="component" value="Chromosome"/>
</dbReference>
<dbReference type="AlphaFoldDB" id="A0A1W6P2I7"/>
<dbReference type="InterPro" id="IPR000100">
    <property type="entry name" value="RNase_P"/>
</dbReference>
<evidence type="ECO:0000256" key="7">
    <source>
        <dbReference type="NCBIfam" id="TIGR00188"/>
    </source>
</evidence>
<keyword evidence="2 6" id="KW-0540">Nuclease</keyword>
<keyword evidence="1 6" id="KW-0819">tRNA processing</keyword>
<dbReference type="InterPro" id="IPR014721">
    <property type="entry name" value="Ribsml_uS5_D2-typ_fold_subgr"/>
</dbReference>
<comment type="function">
    <text evidence="6">RNaseP catalyzes the removal of the 5'-leader sequence from pre-tRNA to produce the mature 5'-terminus. It can also cleave other RNA substrates such as 4.5S RNA. The protein component plays an auxiliary but essential role in vivo by binding to the 5'-leader sequence and broadening the substrate specificity of the ribozyme.</text>
</comment>
<evidence type="ECO:0000313" key="9">
    <source>
        <dbReference type="EMBL" id="ARO15507.1"/>
    </source>
</evidence>
<dbReference type="GO" id="GO:0000049">
    <property type="term" value="F:tRNA binding"/>
    <property type="evidence" value="ECO:0007669"/>
    <property type="project" value="UniProtKB-UniRule"/>
</dbReference>
<dbReference type="OrthoDB" id="9810867at2"/>
<dbReference type="GO" id="GO:0030677">
    <property type="term" value="C:ribonuclease P complex"/>
    <property type="evidence" value="ECO:0007669"/>
    <property type="project" value="TreeGrafter"/>
</dbReference>
<dbReference type="PANTHER" id="PTHR33992">
    <property type="entry name" value="RIBONUCLEASE P PROTEIN COMPONENT"/>
    <property type="match status" value="1"/>
</dbReference>
<feature type="region of interest" description="Disordered" evidence="8">
    <location>
        <begin position="1"/>
        <end position="46"/>
    </location>
</feature>
<reference evidence="9 10" key="1">
    <citation type="submission" date="2017-02" db="EMBL/GenBank/DDBJ databases">
        <title>Ketogulonicigenium robustum SPU B003 Genome sequencing and assembly.</title>
        <authorList>
            <person name="Li Y."/>
            <person name="Liu L."/>
            <person name="Wang C."/>
            <person name="Zhang M."/>
            <person name="Zhang T."/>
            <person name="Zhang Y."/>
        </authorList>
    </citation>
    <scope>NUCLEOTIDE SEQUENCE [LARGE SCALE GENOMIC DNA]</scope>
    <source>
        <strain evidence="9 10">SPU_B003</strain>
    </source>
</reference>
<evidence type="ECO:0000256" key="6">
    <source>
        <dbReference type="HAMAP-Rule" id="MF_00227"/>
    </source>
</evidence>
<dbReference type="GO" id="GO:0042781">
    <property type="term" value="F:3'-tRNA processing endoribonuclease activity"/>
    <property type="evidence" value="ECO:0007669"/>
    <property type="project" value="TreeGrafter"/>
</dbReference>
<dbReference type="RefSeq" id="WP_085786895.1">
    <property type="nucleotide sequence ID" value="NZ_CP019937.1"/>
</dbReference>
<keyword evidence="10" id="KW-1185">Reference proteome</keyword>
<accession>A0A1W6P2I7</accession>
<dbReference type="STRING" id="92947.BVG79_02167"/>
<sequence length="168" mass="18089">MTPPVPLLDGQTASVRGSAVLSSAPPRPIEEPRRQPKLPPRPKVQKSGLAIMTQRRDFLLAARALRMGLPGFHLQARKRAPDEGVGGIRVGFTCSKKVGNAVARGHAKRRLREVARVVLPTAGLDGWDYVLIGREGATARADFLQMQADLARAVARLHTQAPPEASVA</sequence>
<evidence type="ECO:0000256" key="4">
    <source>
        <dbReference type="ARBA" id="ARBA00022801"/>
    </source>
</evidence>
<comment type="catalytic activity">
    <reaction evidence="6">
        <text>Endonucleolytic cleavage of RNA, removing 5'-extranucleotides from tRNA precursor.</text>
        <dbReference type="EC" id="3.1.26.5"/>
    </reaction>
</comment>
<evidence type="ECO:0000256" key="1">
    <source>
        <dbReference type="ARBA" id="ARBA00022694"/>
    </source>
</evidence>
<dbReference type="Pfam" id="PF00825">
    <property type="entry name" value="Ribonuclease_P"/>
    <property type="match status" value="1"/>
</dbReference>
<comment type="subunit">
    <text evidence="6">Consists of a catalytic RNA component (M1 or rnpB) and a protein subunit.</text>
</comment>
<keyword evidence="5 6" id="KW-0694">RNA-binding</keyword>
<dbReference type="SUPFAM" id="SSF54211">
    <property type="entry name" value="Ribosomal protein S5 domain 2-like"/>
    <property type="match status" value="1"/>
</dbReference>
<organism evidence="9 10">
    <name type="scientific">Ketogulonicigenium robustum</name>
    <dbReference type="NCBI Taxonomy" id="92947"/>
    <lineage>
        <taxon>Bacteria</taxon>
        <taxon>Pseudomonadati</taxon>
        <taxon>Pseudomonadota</taxon>
        <taxon>Alphaproteobacteria</taxon>
        <taxon>Rhodobacterales</taxon>
        <taxon>Roseobacteraceae</taxon>
        <taxon>Ketogulonicigenium</taxon>
    </lineage>
</organism>
<evidence type="ECO:0000256" key="8">
    <source>
        <dbReference type="SAM" id="MobiDB-lite"/>
    </source>
</evidence>
<dbReference type="EC" id="3.1.26.5" evidence="6 7"/>
<dbReference type="NCBIfam" id="TIGR00188">
    <property type="entry name" value="rnpA"/>
    <property type="match status" value="1"/>
</dbReference>
<evidence type="ECO:0000256" key="3">
    <source>
        <dbReference type="ARBA" id="ARBA00022759"/>
    </source>
</evidence>
<proteinExistence type="inferred from homology"/>
<evidence type="ECO:0000313" key="10">
    <source>
        <dbReference type="Proteomes" id="UP000242447"/>
    </source>
</evidence>
<dbReference type="GO" id="GO:0001682">
    <property type="term" value="P:tRNA 5'-leader removal"/>
    <property type="evidence" value="ECO:0007669"/>
    <property type="project" value="UniProtKB-UniRule"/>
</dbReference>
<dbReference type="InterPro" id="IPR020568">
    <property type="entry name" value="Ribosomal_Su5_D2-typ_SF"/>
</dbReference>
<protein>
    <recommendedName>
        <fullName evidence="6 7">Ribonuclease P protein component</fullName>
        <shortName evidence="6">RNase P protein</shortName>
        <shortName evidence="6">RNaseP protein</shortName>
        <ecNumber evidence="6 7">3.1.26.5</ecNumber>
    </recommendedName>
    <alternativeName>
        <fullName evidence="6">Protein C5</fullName>
    </alternativeName>
</protein>
<name>A0A1W6P2I7_9RHOB</name>
<keyword evidence="3 6" id="KW-0255">Endonuclease</keyword>
<keyword evidence="4 6" id="KW-0378">Hydrolase</keyword>
<dbReference type="KEGG" id="kro:BVG79_02167"/>